<evidence type="ECO:0000313" key="6">
    <source>
        <dbReference type="EMBL" id="MBG0567346.1"/>
    </source>
</evidence>
<dbReference type="InterPro" id="IPR050964">
    <property type="entry name" value="Striated_Muscle_Regulatory"/>
</dbReference>
<name>A0A931G3W0_9ACTN</name>
<dbReference type="CDD" id="cd00063">
    <property type="entry name" value="FN3"/>
    <property type="match status" value="2"/>
</dbReference>
<dbReference type="Pfam" id="PF00041">
    <property type="entry name" value="fn3"/>
    <property type="match status" value="3"/>
</dbReference>
<proteinExistence type="predicted"/>
<dbReference type="SMART" id="SM00060">
    <property type="entry name" value="FN3"/>
    <property type="match status" value="4"/>
</dbReference>
<evidence type="ECO:0000313" key="7">
    <source>
        <dbReference type="Proteomes" id="UP000598146"/>
    </source>
</evidence>
<evidence type="ECO:0000259" key="5">
    <source>
        <dbReference type="PROSITE" id="PS50853"/>
    </source>
</evidence>
<keyword evidence="3" id="KW-0119">Carbohydrate metabolism</keyword>
<evidence type="ECO:0000256" key="2">
    <source>
        <dbReference type="ARBA" id="ARBA00023295"/>
    </source>
</evidence>
<dbReference type="PROSITE" id="PS50853">
    <property type="entry name" value="FN3"/>
    <property type="match status" value="3"/>
</dbReference>
<dbReference type="SUPFAM" id="SSF49265">
    <property type="entry name" value="Fibronectin type III"/>
    <property type="match status" value="2"/>
</dbReference>
<feature type="compositionally biased region" description="Pro residues" evidence="4">
    <location>
        <begin position="351"/>
        <end position="361"/>
    </location>
</feature>
<feature type="domain" description="Fibronectin type-III" evidence="5">
    <location>
        <begin position="375"/>
        <end position="464"/>
    </location>
</feature>
<feature type="region of interest" description="Disordered" evidence="4">
    <location>
        <begin position="343"/>
        <end position="387"/>
    </location>
</feature>
<protein>
    <submittedName>
        <fullName evidence="6">Fibronectin type III domain-containing protein</fullName>
    </submittedName>
</protein>
<evidence type="ECO:0000256" key="4">
    <source>
        <dbReference type="SAM" id="MobiDB-lite"/>
    </source>
</evidence>
<reference evidence="6" key="1">
    <citation type="submission" date="2020-11" db="EMBL/GenBank/DDBJ databases">
        <title>Isolation and identification of active actinomycetes.</title>
        <authorList>
            <person name="Sun X."/>
        </authorList>
    </citation>
    <scope>NUCLEOTIDE SEQUENCE</scope>
    <source>
        <strain evidence="6">NEAU-A11</strain>
    </source>
</reference>
<dbReference type="EMBL" id="JADQTO010000026">
    <property type="protein sequence ID" value="MBG0567346.1"/>
    <property type="molecule type" value="Genomic_DNA"/>
</dbReference>
<accession>A0A931G3W0</accession>
<dbReference type="RefSeq" id="WP_196419162.1">
    <property type="nucleotide sequence ID" value="NZ_JADQTO010000026.1"/>
</dbReference>
<keyword evidence="7" id="KW-1185">Reference proteome</keyword>
<comment type="caution">
    <text evidence="6">The sequence shown here is derived from an EMBL/GenBank/DDBJ whole genome shotgun (WGS) entry which is preliminary data.</text>
</comment>
<keyword evidence="2" id="KW-0326">Glycosidase</keyword>
<dbReference type="InterPro" id="IPR013783">
    <property type="entry name" value="Ig-like_fold"/>
</dbReference>
<organism evidence="6 7">
    <name type="scientific">Actinoplanes aureus</name>
    <dbReference type="NCBI Taxonomy" id="2792083"/>
    <lineage>
        <taxon>Bacteria</taxon>
        <taxon>Bacillati</taxon>
        <taxon>Actinomycetota</taxon>
        <taxon>Actinomycetes</taxon>
        <taxon>Micromonosporales</taxon>
        <taxon>Micromonosporaceae</taxon>
        <taxon>Actinoplanes</taxon>
    </lineage>
</organism>
<evidence type="ECO:0000256" key="1">
    <source>
        <dbReference type="ARBA" id="ARBA00022737"/>
    </source>
</evidence>
<gene>
    <name evidence="6" type="ORF">I4J89_38440</name>
</gene>
<dbReference type="Proteomes" id="UP000598146">
    <property type="component" value="Unassembled WGS sequence"/>
</dbReference>
<feature type="region of interest" description="Disordered" evidence="4">
    <location>
        <begin position="447"/>
        <end position="483"/>
    </location>
</feature>
<dbReference type="InterPro" id="IPR036116">
    <property type="entry name" value="FN3_sf"/>
</dbReference>
<dbReference type="AlphaFoldDB" id="A0A931G3W0"/>
<evidence type="ECO:0000256" key="3">
    <source>
        <dbReference type="ARBA" id="ARBA00023326"/>
    </source>
</evidence>
<keyword evidence="1" id="KW-0677">Repeat</keyword>
<dbReference type="PANTHER" id="PTHR13817:SF73">
    <property type="entry name" value="FIBRONECTIN TYPE-III DOMAIN-CONTAINING PROTEIN"/>
    <property type="match status" value="1"/>
</dbReference>
<keyword evidence="3" id="KW-0624">Polysaccharide degradation</keyword>
<dbReference type="GO" id="GO:0000272">
    <property type="term" value="P:polysaccharide catabolic process"/>
    <property type="evidence" value="ECO:0007669"/>
    <property type="project" value="UniProtKB-KW"/>
</dbReference>
<dbReference type="GO" id="GO:0016798">
    <property type="term" value="F:hydrolase activity, acting on glycosyl bonds"/>
    <property type="evidence" value="ECO:0007669"/>
    <property type="project" value="UniProtKB-KW"/>
</dbReference>
<dbReference type="InterPro" id="IPR003961">
    <property type="entry name" value="FN3_dom"/>
</dbReference>
<keyword evidence="2" id="KW-0378">Hydrolase</keyword>
<feature type="domain" description="Fibronectin type-III" evidence="5">
    <location>
        <begin position="467"/>
        <end position="560"/>
    </location>
</feature>
<dbReference type="Gene3D" id="2.60.40.10">
    <property type="entry name" value="Immunoglobulins"/>
    <property type="match status" value="3"/>
</dbReference>
<dbReference type="SUPFAM" id="SSF63829">
    <property type="entry name" value="Calcium-dependent phosphotriesterase"/>
    <property type="match status" value="1"/>
</dbReference>
<dbReference type="PANTHER" id="PTHR13817">
    <property type="entry name" value="TITIN"/>
    <property type="match status" value="1"/>
</dbReference>
<sequence>MLATALGLTVRGLGSADEALASFDAASWMWSRERGEMARVNGVTAKIDTRVDVGPARGHGLEVSQSDRFVILRDVDTGAIGSMDLADLRAFWHGESTPGAGISVALHEDAAFVVDAVQGKVQQVDPRSLQPVGEPLRFPPGITGGVFDGTGRLWIASPSEGTVTAIAPAPAGAAATRERTEAVGGPSHDLALTSMDDGVAVLNRTTGQLTRIGTGKSTTELPLTGPGVLPPHTDGDTVAVTVPAERRVVAVDEQGVRTDVTVPGEGGELRPAVAWQGFLYVPEGDTVHVFDASGKAREGIRVARPGGDLELEVRENYLFINAPGASTARVVDDKHTVRTVDKYDDRVLGGDPPPVTTPPAPPERKRKPPKPAVTKPGAPRNVRAAAGNAEARVSWQAAAANGAPVSRYVVSGAGRTFQVGADQRSLVVGGLTNGETYRFQVHAVNRKGDGPARASNAVRPTAEVPDPPGAPTAEAKPDGSVTVRWPAANGQGRKIQRYTVTAVAAGGTTALGDATGTSLTVPGLEYGKQYAFTVVAVNQRGAGSKASAISNSVVPFTKPGRPENASAVTVGNQAGAIKISWAAAAGNGRPISKYVVTAGGKSTDVTGGTTVTVTGLGNGQNVPVKIVAVNEAGEGEAASTSARTVAPPKITVTGVKPAHNAATVTFSADTGGGGTTCTLTVSGGGKGSSGKCSSLVATGLKPSTSYMLTVTVRNAAGVAIDAISTTTAALYGTATCVNGGSGAQKTYCDKDVDGRNGNEIFEITQQVNARQAGWAKPGTRLKTYCKKSGEQVYAFVYNKHKRSTWWIQVDYKGKTYIPWAWLNLDSGDNLKDLPAC</sequence>
<feature type="domain" description="Fibronectin type-III" evidence="5">
    <location>
        <begin position="561"/>
        <end position="648"/>
    </location>
</feature>